<gene>
    <name evidence="5" type="ORF">ACFOMP_02420</name>
</gene>
<evidence type="ECO:0000259" key="4">
    <source>
        <dbReference type="Pfam" id="PF25967"/>
    </source>
</evidence>
<keyword evidence="2" id="KW-0175">Coiled coil</keyword>
<comment type="similarity">
    <text evidence="1">Belongs to the membrane fusion protein (MFP) (TC 8.A.1) family.</text>
</comment>
<feature type="chain" id="PRO_5045534223" evidence="3">
    <location>
        <begin position="26"/>
        <end position="389"/>
    </location>
</feature>
<reference evidence="6" key="1">
    <citation type="journal article" date="2019" name="Int. J. Syst. Evol. Microbiol.">
        <title>The Global Catalogue of Microorganisms (GCM) 10K type strain sequencing project: providing services to taxonomists for standard genome sequencing and annotation.</title>
        <authorList>
            <consortium name="The Broad Institute Genomics Platform"/>
            <consortium name="The Broad Institute Genome Sequencing Center for Infectious Disease"/>
            <person name="Wu L."/>
            <person name="Ma J."/>
        </authorList>
    </citation>
    <scope>NUCLEOTIDE SEQUENCE [LARGE SCALE GENOMIC DNA]</scope>
    <source>
        <strain evidence="6">VKM B-3226</strain>
    </source>
</reference>
<dbReference type="InterPro" id="IPR006143">
    <property type="entry name" value="RND_pump_MFP"/>
</dbReference>
<keyword evidence="3" id="KW-0732">Signal</keyword>
<name>A0ABV7RTU7_9RHOB</name>
<evidence type="ECO:0000313" key="5">
    <source>
        <dbReference type="EMBL" id="MFC3568303.1"/>
    </source>
</evidence>
<feature type="signal peptide" evidence="3">
    <location>
        <begin position="1"/>
        <end position="25"/>
    </location>
</feature>
<dbReference type="PANTHER" id="PTHR30469:SF15">
    <property type="entry name" value="HLYD FAMILY OF SECRETION PROTEINS"/>
    <property type="match status" value="1"/>
</dbReference>
<evidence type="ECO:0000313" key="6">
    <source>
        <dbReference type="Proteomes" id="UP001595596"/>
    </source>
</evidence>
<dbReference type="RefSeq" id="WP_289893402.1">
    <property type="nucleotide sequence ID" value="NZ_JBHRXE010000006.1"/>
</dbReference>
<dbReference type="InterPro" id="IPR058627">
    <property type="entry name" value="MdtA-like_C"/>
</dbReference>
<comment type="caution">
    <text evidence="5">The sequence shown here is derived from an EMBL/GenBank/DDBJ whole genome shotgun (WGS) entry which is preliminary data.</text>
</comment>
<evidence type="ECO:0000256" key="2">
    <source>
        <dbReference type="SAM" id="Coils"/>
    </source>
</evidence>
<dbReference type="Gene3D" id="1.10.287.470">
    <property type="entry name" value="Helix hairpin bin"/>
    <property type="match status" value="1"/>
</dbReference>
<organism evidence="5 6">
    <name type="scientific">Paracoccus simplex</name>
    <dbReference type="NCBI Taxonomy" id="2086346"/>
    <lineage>
        <taxon>Bacteria</taxon>
        <taxon>Pseudomonadati</taxon>
        <taxon>Pseudomonadota</taxon>
        <taxon>Alphaproteobacteria</taxon>
        <taxon>Rhodobacterales</taxon>
        <taxon>Paracoccaceae</taxon>
        <taxon>Paracoccus</taxon>
    </lineage>
</organism>
<feature type="domain" description="Multidrug resistance protein MdtA-like C-terminal permuted SH3" evidence="4">
    <location>
        <begin position="319"/>
        <end position="372"/>
    </location>
</feature>
<dbReference type="Gene3D" id="2.40.50.100">
    <property type="match status" value="1"/>
</dbReference>
<dbReference type="Pfam" id="PF25967">
    <property type="entry name" value="RND-MFP_C"/>
    <property type="match status" value="1"/>
</dbReference>
<keyword evidence="6" id="KW-1185">Reference proteome</keyword>
<dbReference type="Proteomes" id="UP001595596">
    <property type="component" value="Unassembled WGS sequence"/>
</dbReference>
<protein>
    <submittedName>
        <fullName evidence="5">Efflux RND transporter periplasmic adaptor subunit</fullName>
    </submittedName>
</protein>
<dbReference type="NCBIfam" id="TIGR01730">
    <property type="entry name" value="RND_mfp"/>
    <property type="match status" value="1"/>
</dbReference>
<dbReference type="EMBL" id="JBHRXE010000006">
    <property type="protein sequence ID" value="MFC3568303.1"/>
    <property type="molecule type" value="Genomic_DNA"/>
</dbReference>
<proteinExistence type="inferred from homology"/>
<dbReference type="Gene3D" id="2.40.30.170">
    <property type="match status" value="1"/>
</dbReference>
<sequence length="389" mass="39899">MTAACRITRAAMLALALSLSGPALTAMAETAGAVEQSELPVVTLARAERTPIEARVPVSGSLIARQEVQVHAHVAGYEITGIEAEVGDRVKAGAVLARLADEALSAQLAQAEAEYQRSEAGISQAESQIASAEATLTEATAALARTRSLRQSGNASQAVLDQAIAAEASARAAAASASDGLGVARAQLAQAGASRRIARLNLGHARITAPVDGVVVARTARLGAISGSGGEPLFTLIAGGEIELAADVIETALSQLTAGDPAEIRVAGLGEVRGRLRLAPAAVDPVTRLGSARIALDPDPRLRTGLFASGWVITDRREALTVPSSAILADDQGERVQVVTAGRIETRPVKAGLIWQGRREILEGLAPGEQVVARAGAFFRSGDQVQAAP</sequence>
<accession>A0ABV7RTU7</accession>
<evidence type="ECO:0000256" key="3">
    <source>
        <dbReference type="SAM" id="SignalP"/>
    </source>
</evidence>
<feature type="coiled-coil region" evidence="2">
    <location>
        <begin position="108"/>
        <end position="142"/>
    </location>
</feature>
<dbReference type="Gene3D" id="2.40.420.20">
    <property type="match status" value="1"/>
</dbReference>
<dbReference type="PANTHER" id="PTHR30469">
    <property type="entry name" value="MULTIDRUG RESISTANCE PROTEIN MDTA"/>
    <property type="match status" value="1"/>
</dbReference>
<evidence type="ECO:0000256" key="1">
    <source>
        <dbReference type="ARBA" id="ARBA00009477"/>
    </source>
</evidence>
<dbReference type="SUPFAM" id="SSF111369">
    <property type="entry name" value="HlyD-like secretion proteins"/>
    <property type="match status" value="1"/>
</dbReference>